<accession>A0AAD6UG66</accession>
<gene>
    <name evidence="4" type="ORF">B0H15DRAFT_815986</name>
</gene>
<dbReference type="PROSITE" id="PS00028">
    <property type="entry name" value="ZINC_FINGER_C2H2_1"/>
    <property type="match status" value="1"/>
</dbReference>
<protein>
    <recommendedName>
        <fullName evidence="3">C2H2-type domain-containing protein</fullName>
    </recommendedName>
</protein>
<proteinExistence type="predicted"/>
<evidence type="ECO:0000256" key="2">
    <source>
        <dbReference type="SAM" id="MobiDB-lite"/>
    </source>
</evidence>
<dbReference type="Pfam" id="PF18759">
    <property type="entry name" value="Plavaka"/>
    <property type="match status" value="1"/>
</dbReference>
<evidence type="ECO:0000256" key="1">
    <source>
        <dbReference type="PROSITE-ProRule" id="PRU00042"/>
    </source>
</evidence>
<dbReference type="AlphaFoldDB" id="A0AAD6UG66"/>
<evidence type="ECO:0000259" key="3">
    <source>
        <dbReference type="PROSITE" id="PS50157"/>
    </source>
</evidence>
<organism evidence="4 5">
    <name type="scientific">Mycena belliarum</name>
    <dbReference type="NCBI Taxonomy" id="1033014"/>
    <lineage>
        <taxon>Eukaryota</taxon>
        <taxon>Fungi</taxon>
        <taxon>Dikarya</taxon>
        <taxon>Basidiomycota</taxon>
        <taxon>Agaricomycotina</taxon>
        <taxon>Agaricomycetes</taxon>
        <taxon>Agaricomycetidae</taxon>
        <taxon>Agaricales</taxon>
        <taxon>Marasmiineae</taxon>
        <taxon>Mycenaceae</taxon>
        <taxon>Mycena</taxon>
    </lineage>
</organism>
<keyword evidence="1" id="KW-0862">Zinc</keyword>
<evidence type="ECO:0000313" key="5">
    <source>
        <dbReference type="Proteomes" id="UP001222325"/>
    </source>
</evidence>
<dbReference type="InterPro" id="IPR041078">
    <property type="entry name" value="Plavaka"/>
</dbReference>
<dbReference type="PROSITE" id="PS50157">
    <property type="entry name" value="ZINC_FINGER_C2H2_2"/>
    <property type="match status" value="1"/>
</dbReference>
<feature type="region of interest" description="Disordered" evidence="2">
    <location>
        <begin position="65"/>
        <end position="86"/>
    </location>
</feature>
<keyword evidence="5" id="KW-1185">Reference proteome</keyword>
<evidence type="ECO:0000313" key="4">
    <source>
        <dbReference type="EMBL" id="KAJ7101400.1"/>
    </source>
</evidence>
<sequence length="921" mass="103260">MHGVSYSCRDCARSFTTTGGLQRHRNSAHRQFTPASEGNDDNTFRTLYHPKLNALPCDSKGVYLPPFSIPPPPPPPPDNGQDPTAWDPFKSRHDFDFAHFHFVKLQSSAGNINTALDLWAAAVIRYGGTVPWKNADELYTTIDEIQSGDMPWSTYQLRYTGPLPPGVAPRWMTRTYEVCTRDLRAVLHHQLETASFKDTIDMIPYRQFNHTGSRVWSNLMSADWAWKQADILAEDPNNLGCAFVPVVAGSDKTTVSVATGHQEYHPVYASPGNLTNPARRAHGNGVLPVAFLAIPKTSKKHRSKPAYQTFCRQMYHASLALVYQPIKPFMEAPDIVRCPDGHWRRVIYGIGPYIADYPEQVWLAAVVQNWCPKCEAHSSNLDVDGARLRTRTKTEALITCFDPGILWDEYGVRSDVVPFTNEFPRADIHELLSSDLLHQVIKGTFKDHIVSWVNEYLHLTHTEKRALEIIQDIDRRISAVPEFPGIRRFPDGRDFSQWTGDDSKALMKIYLAAVAGYLPSDMIKCLSAFMDFCYLVRRNAISSADLAKIQDALDRFHTYRQIFIDTGVRMDISLPRQHSLKHYIRSIRLFGSPNGLCSSITESKHIKAVKEPWRRSSRFNALSQMLRTLVRLDKLAALKAVLTLRGMMTGTTSSYTREVFTGLQPQVDAAAAAAAADDDDDNDDGVVHGPKSLSDIKLAVTAQRGYPNSLPALATHIRLPQLPTLLRRFLYEELHGPPAPGAPPIPLEACPIFPGRINVHHSAVARFYAPSDLGGAGGMYRERIRSNPNWHGHARRDTVLVDVGAAVMRGLVIGRALLFFSFTFLDRRFECALVNWFVPVGDNPDPDTGMWVVELERDHRAPRAPTLAIIPVDSIARAAHLIGVYGAAALPEEFHFSDSLDAFNTYFVNPYADHHMHEFLT</sequence>
<name>A0AAD6UG66_9AGAR</name>
<feature type="compositionally biased region" description="Pro residues" evidence="2">
    <location>
        <begin position="67"/>
        <end position="78"/>
    </location>
</feature>
<dbReference type="Proteomes" id="UP001222325">
    <property type="component" value="Unassembled WGS sequence"/>
</dbReference>
<keyword evidence="1" id="KW-0479">Metal-binding</keyword>
<feature type="domain" description="C2H2-type" evidence="3">
    <location>
        <begin position="6"/>
        <end position="34"/>
    </location>
</feature>
<dbReference type="InterPro" id="IPR013087">
    <property type="entry name" value="Znf_C2H2_type"/>
</dbReference>
<feature type="region of interest" description="Disordered" evidence="2">
    <location>
        <begin position="19"/>
        <end position="41"/>
    </location>
</feature>
<comment type="caution">
    <text evidence="4">The sequence shown here is derived from an EMBL/GenBank/DDBJ whole genome shotgun (WGS) entry which is preliminary data.</text>
</comment>
<dbReference type="GO" id="GO:0008270">
    <property type="term" value="F:zinc ion binding"/>
    <property type="evidence" value="ECO:0007669"/>
    <property type="project" value="UniProtKB-KW"/>
</dbReference>
<reference evidence="4" key="1">
    <citation type="submission" date="2023-03" db="EMBL/GenBank/DDBJ databases">
        <title>Massive genome expansion in bonnet fungi (Mycena s.s.) driven by repeated elements and novel gene families across ecological guilds.</title>
        <authorList>
            <consortium name="Lawrence Berkeley National Laboratory"/>
            <person name="Harder C.B."/>
            <person name="Miyauchi S."/>
            <person name="Viragh M."/>
            <person name="Kuo A."/>
            <person name="Thoen E."/>
            <person name="Andreopoulos B."/>
            <person name="Lu D."/>
            <person name="Skrede I."/>
            <person name="Drula E."/>
            <person name="Henrissat B."/>
            <person name="Morin E."/>
            <person name="Kohler A."/>
            <person name="Barry K."/>
            <person name="LaButti K."/>
            <person name="Morin E."/>
            <person name="Salamov A."/>
            <person name="Lipzen A."/>
            <person name="Mereny Z."/>
            <person name="Hegedus B."/>
            <person name="Baldrian P."/>
            <person name="Stursova M."/>
            <person name="Weitz H."/>
            <person name="Taylor A."/>
            <person name="Grigoriev I.V."/>
            <person name="Nagy L.G."/>
            <person name="Martin F."/>
            <person name="Kauserud H."/>
        </authorList>
    </citation>
    <scope>NUCLEOTIDE SEQUENCE</scope>
    <source>
        <strain evidence="4">CBHHK173m</strain>
    </source>
</reference>
<dbReference type="EMBL" id="JARJCN010000004">
    <property type="protein sequence ID" value="KAJ7101400.1"/>
    <property type="molecule type" value="Genomic_DNA"/>
</dbReference>
<keyword evidence="1" id="KW-0863">Zinc-finger</keyword>